<evidence type="ECO:0000313" key="4">
    <source>
        <dbReference type="Proteomes" id="UP000053095"/>
    </source>
</evidence>
<dbReference type="GO" id="GO:0009277">
    <property type="term" value="C:fungal-type cell wall"/>
    <property type="evidence" value="ECO:0007669"/>
    <property type="project" value="TreeGrafter"/>
</dbReference>
<dbReference type="InterPro" id="IPR017853">
    <property type="entry name" value="GH"/>
</dbReference>
<dbReference type="PANTHER" id="PTHR34154">
    <property type="entry name" value="ALKALI-SENSITIVE LINKAGE PROTEIN 1"/>
    <property type="match status" value="1"/>
</dbReference>
<accession>A0A0B8MYN5</accession>
<feature type="signal peptide" evidence="1">
    <location>
        <begin position="1"/>
        <end position="20"/>
    </location>
</feature>
<evidence type="ECO:0000259" key="2">
    <source>
        <dbReference type="Pfam" id="PF11790"/>
    </source>
</evidence>
<keyword evidence="4" id="KW-1185">Reference proteome</keyword>
<dbReference type="AlphaFoldDB" id="A0A0B8MYN5"/>
<dbReference type="Pfam" id="PF11790">
    <property type="entry name" value="Glyco_hydro_cc"/>
    <property type="match status" value="1"/>
</dbReference>
<dbReference type="GO" id="GO:0071966">
    <property type="term" value="P:fungal-type cell wall polysaccharide metabolic process"/>
    <property type="evidence" value="ECO:0007669"/>
    <property type="project" value="TreeGrafter"/>
</dbReference>
<keyword evidence="1" id="KW-0732">Signal</keyword>
<feature type="domain" description="Asl1-like glycosyl hydrolase catalytic" evidence="2">
    <location>
        <begin position="29"/>
        <end position="272"/>
    </location>
</feature>
<dbReference type="Proteomes" id="UP000053095">
    <property type="component" value="Unassembled WGS sequence"/>
</dbReference>
<gene>
    <name evidence="3" type="ORF">TCE0_043r15596</name>
</gene>
<proteinExistence type="predicted"/>
<dbReference type="InterPro" id="IPR053183">
    <property type="entry name" value="ASL1"/>
</dbReference>
<dbReference type="Gene3D" id="3.20.20.80">
    <property type="entry name" value="Glycosidases"/>
    <property type="match status" value="1"/>
</dbReference>
<organism evidence="3 4">
    <name type="scientific">Talaromyces pinophilus</name>
    <name type="common">Penicillium pinophilum</name>
    <dbReference type="NCBI Taxonomy" id="128442"/>
    <lineage>
        <taxon>Eukaryota</taxon>
        <taxon>Fungi</taxon>
        <taxon>Dikarya</taxon>
        <taxon>Ascomycota</taxon>
        <taxon>Pezizomycotina</taxon>
        <taxon>Eurotiomycetes</taxon>
        <taxon>Eurotiomycetidae</taxon>
        <taxon>Eurotiales</taxon>
        <taxon>Trichocomaceae</taxon>
        <taxon>Talaromyces</taxon>
        <taxon>Talaromyces sect. Talaromyces</taxon>
    </lineage>
</organism>
<dbReference type="EMBL" id="DF933839">
    <property type="protein sequence ID" value="GAM42006.1"/>
    <property type="molecule type" value="Genomic_DNA"/>
</dbReference>
<name>A0A0B8MYN5_TALPI</name>
<evidence type="ECO:0000256" key="1">
    <source>
        <dbReference type="SAM" id="SignalP"/>
    </source>
</evidence>
<protein>
    <recommendedName>
        <fullName evidence="2">Asl1-like glycosyl hydrolase catalytic domain-containing protein</fullName>
    </recommendedName>
</protein>
<feature type="chain" id="PRO_5002138553" description="Asl1-like glycosyl hydrolase catalytic domain-containing protein" evidence="1">
    <location>
        <begin position="21"/>
        <end position="275"/>
    </location>
</feature>
<reference evidence="4" key="1">
    <citation type="journal article" date="2015" name="Genome Announc.">
        <title>Draft genome sequence of Talaromyces cellulolyticus strain Y-94, a source of lignocellulosic biomass-degrading enzymes.</title>
        <authorList>
            <person name="Fujii T."/>
            <person name="Koike H."/>
            <person name="Sawayama S."/>
            <person name="Yano S."/>
            <person name="Inoue H."/>
        </authorList>
    </citation>
    <scope>NUCLEOTIDE SEQUENCE [LARGE SCALE GENOMIC DNA]</scope>
    <source>
        <strain evidence="4">Y-94</strain>
    </source>
</reference>
<evidence type="ECO:0000313" key="3">
    <source>
        <dbReference type="EMBL" id="GAM42006.1"/>
    </source>
</evidence>
<dbReference type="SUPFAM" id="SSF51445">
    <property type="entry name" value="(Trans)glycosidases"/>
    <property type="match status" value="1"/>
</dbReference>
<sequence length="275" mass="29982">MASLHSTVAAVLPAASIATAATNEIGKRGLAYNNNNVYGNATYANDFFANSSQVTWGYDWGYPSWNLSSVFEFVPMLWGLPSGNDPDWTAAVQTAGTVNILGFNEPDLTYSGSSNMLPAAAAQGYLTYMEPFGGSVRIGAPNVLWNNYDSTSSGGDYSSRVWTSYFMGNRTGCHFDFACIHWYEDCEPGNGESGADWFTSNVTDAYNTLQLPIWVTEFQCYGSDDQQATFLESVMPWLDSQDYVERYAYFGVFPGYLLDGDGDALSAAGKAYVSS</sequence>
<dbReference type="InterPro" id="IPR024655">
    <property type="entry name" value="Asl1_glyco_hydro_catalytic"/>
</dbReference>
<dbReference type="PANTHER" id="PTHR34154:SF13">
    <property type="entry name" value="ASL1-LIKE GLYCOSYL HYDROLASE CATALYTIC DOMAIN-CONTAINING PROTEIN"/>
    <property type="match status" value="1"/>
</dbReference>